<dbReference type="AlphaFoldDB" id="A0A399F8G4"/>
<dbReference type="Proteomes" id="UP000266178">
    <property type="component" value="Unassembled WGS sequence"/>
</dbReference>
<proteinExistence type="predicted"/>
<sequence length="77" mass="9035">MVQLFNADTREHLGEISEDQLRFLEEQMEEESLDDHDYYINADLVQTWKEAGADPALIELLNKALAGREDLSIRWER</sequence>
<organism evidence="1 2">
    <name type="scientific">Meiothermus granaticius NBRC 107808</name>
    <dbReference type="NCBI Taxonomy" id="1227551"/>
    <lineage>
        <taxon>Bacteria</taxon>
        <taxon>Thermotogati</taxon>
        <taxon>Deinococcota</taxon>
        <taxon>Deinococci</taxon>
        <taxon>Thermales</taxon>
        <taxon>Thermaceae</taxon>
        <taxon>Meiothermus</taxon>
    </lineage>
</organism>
<protein>
    <recommendedName>
        <fullName evidence="3">Galactosyldiacylglycerol synthase</fullName>
    </recommendedName>
</protein>
<accession>A0A399F8G4</accession>
<keyword evidence="2" id="KW-1185">Reference proteome</keyword>
<name>A0A399F8G4_9DEIN</name>
<comment type="caution">
    <text evidence="1">The sequence shown here is derived from an EMBL/GenBank/DDBJ whole genome shotgun (WGS) entry which is preliminary data.</text>
</comment>
<dbReference type="EMBL" id="QWLB01000018">
    <property type="protein sequence ID" value="RIH92528.1"/>
    <property type="molecule type" value="Genomic_DNA"/>
</dbReference>
<dbReference type="RefSeq" id="WP_119357049.1">
    <property type="nucleotide sequence ID" value="NZ_BJXM01000008.1"/>
</dbReference>
<evidence type="ECO:0000313" key="2">
    <source>
        <dbReference type="Proteomes" id="UP000266178"/>
    </source>
</evidence>
<dbReference type="OrthoDB" id="26322at2"/>
<evidence type="ECO:0008006" key="3">
    <source>
        <dbReference type="Google" id="ProtNLM"/>
    </source>
</evidence>
<gene>
    <name evidence="1" type="ORF">Mgrana_01561</name>
</gene>
<evidence type="ECO:0000313" key="1">
    <source>
        <dbReference type="EMBL" id="RIH92528.1"/>
    </source>
</evidence>
<reference evidence="1 2" key="1">
    <citation type="submission" date="2018-08" db="EMBL/GenBank/DDBJ databases">
        <title>Meiothermus granaticius genome AF-68 sequencing project.</title>
        <authorList>
            <person name="Da Costa M.S."/>
            <person name="Albuquerque L."/>
            <person name="Raposo P."/>
            <person name="Froufe H.J.C."/>
            <person name="Barroso C.S."/>
            <person name="Egas C."/>
        </authorList>
    </citation>
    <scope>NUCLEOTIDE SEQUENCE [LARGE SCALE GENOMIC DNA]</scope>
    <source>
        <strain evidence="1 2">AF-68</strain>
    </source>
</reference>